<reference evidence="2 3" key="1">
    <citation type="submission" date="2021-02" db="EMBL/GenBank/DDBJ databases">
        <title>Actinophytocola xerophila sp. nov., isolated from soil of cotton cropping field.</title>
        <authorList>
            <person name="Huang R."/>
            <person name="Chen X."/>
            <person name="Ge X."/>
            <person name="Liu W."/>
        </authorList>
    </citation>
    <scope>NUCLEOTIDE SEQUENCE [LARGE SCALE GENOMIC DNA]</scope>
    <source>
        <strain evidence="2 3">S1-96</strain>
    </source>
</reference>
<evidence type="ECO:0000313" key="2">
    <source>
        <dbReference type="EMBL" id="MCT2586093.1"/>
    </source>
</evidence>
<gene>
    <name evidence="2" type="ORF">JT362_23530</name>
</gene>
<dbReference type="CDD" id="cd00093">
    <property type="entry name" value="HTH_XRE"/>
    <property type="match status" value="1"/>
</dbReference>
<dbReference type="PROSITE" id="PS50943">
    <property type="entry name" value="HTH_CROC1"/>
    <property type="match status" value="1"/>
</dbReference>
<dbReference type="RefSeq" id="WP_260193879.1">
    <property type="nucleotide sequence ID" value="NZ_JAFFZE010000017.1"/>
</dbReference>
<dbReference type="SUPFAM" id="SSF47413">
    <property type="entry name" value="lambda repressor-like DNA-binding domains"/>
    <property type="match status" value="1"/>
</dbReference>
<dbReference type="InterPro" id="IPR010982">
    <property type="entry name" value="Lambda_DNA-bd_dom_sf"/>
</dbReference>
<name>A0ABT2JDX6_9PSEU</name>
<organism evidence="2 3">
    <name type="scientific">Actinophytocola gossypii</name>
    <dbReference type="NCBI Taxonomy" id="2812003"/>
    <lineage>
        <taxon>Bacteria</taxon>
        <taxon>Bacillati</taxon>
        <taxon>Actinomycetota</taxon>
        <taxon>Actinomycetes</taxon>
        <taxon>Pseudonocardiales</taxon>
        <taxon>Pseudonocardiaceae</taxon>
    </lineage>
</organism>
<feature type="domain" description="HTH cro/C1-type" evidence="1">
    <location>
        <begin position="16"/>
        <end position="44"/>
    </location>
</feature>
<sequence>MCATWETGSEVLGEELRRLREACGLTLAQVADRVGVGQGHLSKMGTGKRAQGVEDVASLVTLRGAG</sequence>
<comment type="caution">
    <text evidence="2">The sequence shown here is derived from an EMBL/GenBank/DDBJ whole genome shotgun (WGS) entry which is preliminary data.</text>
</comment>
<dbReference type="InterPro" id="IPR001387">
    <property type="entry name" value="Cro/C1-type_HTH"/>
</dbReference>
<dbReference type="Pfam" id="PF13560">
    <property type="entry name" value="HTH_31"/>
    <property type="match status" value="1"/>
</dbReference>
<dbReference type="EMBL" id="JAFFZE010000017">
    <property type="protein sequence ID" value="MCT2586093.1"/>
    <property type="molecule type" value="Genomic_DNA"/>
</dbReference>
<keyword evidence="3" id="KW-1185">Reference proteome</keyword>
<protein>
    <submittedName>
        <fullName evidence="2">Helix-turn-helix transcriptional regulator</fullName>
    </submittedName>
</protein>
<dbReference type="Gene3D" id="1.10.260.40">
    <property type="entry name" value="lambda repressor-like DNA-binding domains"/>
    <property type="match status" value="1"/>
</dbReference>
<dbReference type="Proteomes" id="UP001156441">
    <property type="component" value="Unassembled WGS sequence"/>
</dbReference>
<proteinExistence type="predicted"/>
<evidence type="ECO:0000259" key="1">
    <source>
        <dbReference type="PROSITE" id="PS50943"/>
    </source>
</evidence>
<evidence type="ECO:0000313" key="3">
    <source>
        <dbReference type="Proteomes" id="UP001156441"/>
    </source>
</evidence>
<accession>A0ABT2JDX6</accession>